<comment type="caution">
    <text evidence="1">The sequence shown here is derived from an EMBL/GenBank/DDBJ whole genome shotgun (WGS) entry which is preliminary data.</text>
</comment>
<organism evidence="1 2">
    <name type="scientific">Blepharisma stoltei</name>
    <dbReference type="NCBI Taxonomy" id="1481888"/>
    <lineage>
        <taxon>Eukaryota</taxon>
        <taxon>Sar</taxon>
        <taxon>Alveolata</taxon>
        <taxon>Ciliophora</taxon>
        <taxon>Postciliodesmatophora</taxon>
        <taxon>Heterotrichea</taxon>
        <taxon>Heterotrichida</taxon>
        <taxon>Blepharismidae</taxon>
        <taxon>Blepharisma</taxon>
    </lineage>
</organism>
<sequence length="289" mass="33420">MDIKEIVKTVSPPLISRYGKTLTFSLAYKTDRKKDHSITPKSFTYSDLKKELAKVQQEIMDQEIQTSGKGQMTSSFKCQSRIQREKVLSGKIEDVPTATQYSPLFTIVKPKVIGGCLARSSTATPRKQRIHLPSCLNHELECIYPKKSVINTDTHKNRIDANEYENLIQKISRIKRRKTPELPKQHVPEVDFNKQTERKYIPLNLVNEARFETKRDPFLRNSSPDFAKFSERKYSVTKDDIGFYNAKFEFVRARITQDIDFSKTSPRLSIFEMRSKTPDRTNSTAITNT</sequence>
<dbReference type="AlphaFoldDB" id="A0AAU9IU87"/>
<proteinExistence type="predicted"/>
<dbReference type="EMBL" id="CAJZBQ010000018">
    <property type="protein sequence ID" value="CAG9317237.1"/>
    <property type="molecule type" value="Genomic_DNA"/>
</dbReference>
<keyword evidence="2" id="KW-1185">Reference proteome</keyword>
<accession>A0AAU9IU87</accession>
<reference evidence="1" key="1">
    <citation type="submission" date="2021-09" db="EMBL/GenBank/DDBJ databases">
        <authorList>
            <consortium name="AG Swart"/>
            <person name="Singh M."/>
            <person name="Singh A."/>
            <person name="Seah K."/>
            <person name="Emmerich C."/>
        </authorList>
    </citation>
    <scope>NUCLEOTIDE SEQUENCE</scope>
    <source>
        <strain evidence="1">ATCC30299</strain>
    </source>
</reference>
<name>A0AAU9IU87_9CILI</name>
<dbReference type="Proteomes" id="UP001162131">
    <property type="component" value="Unassembled WGS sequence"/>
</dbReference>
<evidence type="ECO:0000313" key="1">
    <source>
        <dbReference type="EMBL" id="CAG9317237.1"/>
    </source>
</evidence>
<protein>
    <submittedName>
        <fullName evidence="1">Uncharacterized protein</fullName>
    </submittedName>
</protein>
<gene>
    <name evidence="1" type="ORF">BSTOLATCC_MIC18491</name>
</gene>
<evidence type="ECO:0000313" key="2">
    <source>
        <dbReference type="Proteomes" id="UP001162131"/>
    </source>
</evidence>